<reference evidence="3" key="1">
    <citation type="submission" date="2018-05" db="EMBL/GenBank/DDBJ databases">
        <authorList>
            <person name="Lanie J.A."/>
            <person name="Ng W.-L."/>
            <person name="Kazmierczak K.M."/>
            <person name="Andrzejewski T.M."/>
            <person name="Davidsen T.M."/>
            <person name="Wayne K.J."/>
            <person name="Tettelin H."/>
            <person name="Glass J.I."/>
            <person name="Rusch D."/>
            <person name="Podicherti R."/>
            <person name="Tsui H.-C.T."/>
            <person name="Winkler M.E."/>
        </authorList>
    </citation>
    <scope>NUCLEOTIDE SEQUENCE</scope>
</reference>
<name>A0A381NXX9_9ZZZZ</name>
<dbReference type="InterPro" id="IPR042095">
    <property type="entry name" value="SUMF_sf"/>
</dbReference>
<dbReference type="Pfam" id="PF03781">
    <property type="entry name" value="FGE-sulfatase"/>
    <property type="match status" value="1"/>
</dbReference>
<dbReference type="EMBL" id="UINC01000680">
    <property type="protein sequence ID" value="SUZ59472.1"/>
    <property type="molecule type" value="Genomic_DNA"/>
</dbReference>
<feature type="domain" description="Sulfatase-modifying factor enzyme-like" evidence="2">
    <location>
        <begin position="156"/>
        <end position="383"/>
    </location>
</feature>
<dbReference type="InterPro" id="IPR011990">
    <property type="entry name" value="TPR-like_helical_dom_sf"/>
</dbReference>
<dbReference type="InterPro" id="IPR005532">
    <property type="entry name" value="SUMF_dom"/>
</dbReference>
<dbReference type="Gene3D" id="3.90.1580.10">
    <property type="entry name" value="paralog of FGE (formylglycine-generating enzyme)"/>
    <property type="match status" value="1"/>
</dbReference>
<sequence length="384" mass="43837">MDEAEKYYSSALKMDPDSWRIMRGLAETKFQLKKYRETKQLVDRILAMKIIKRNIVEVTLLDDTQRFEAEIVDEKVVPPDDGKNNMRNYVDGEEAKPILHYRLFNLKTGKMLLIPHSDARLKYKGVPRRIYDYVNELHVKVEDILIDQAGTKGPVEMVAVKGGCFQMGTNQGAASERPIHEVCLKSFQMDKYEVSQGLFQSVMGHNPARFKGANRPVDRVTWHEAKEFCKKNNKRLPTEAEWEYAARAGTTTKYYWGNEFETGKSNLCDSTCDMNVSAKNVTDGFPFTAPVGSFPANPWGLHDMVGNVYEWTADWMDERYYSKSPKDNPTGPVRTNPTDRKGGGVRKVIRGGAWASNTDSQRSAARKSFVVDYRIDSFGFRCVF</sequence>
<dbReference type="PANTHER" id="PTHR23150:SF19">
    <property type="entry name" value="FORMYLGLYCINE-GENERATING ENZYME"/>
    <property type="match status" value="1"/>
</dbReference>
<dbReference type="GO" id="GO:0120147">
    <property type="term" value="F:formylglycine-generating oxidase activity"/>
    <property type="evidence" value="ECO:0007669"/>
    <property type="project" value="TreeGrafter"/>
</dbReference>
<dbReference type="AlphaFoldDB" id="A0A381NXX9"/>
<dbReference type="PANTHER" id="PTHR23150">
    <property type="entry name" value="SULFATASE MODIFYING FACTOR 1, 2"/>
    <property type="match status" value="1"/>
</dbReference>
<proteinExistence type="predicted"/>
<dbReference type="SUPFAM" id="SSF48452">
    <property type="entry name" value="TPR-like"/>
    <property type="match status" value="1"/>
</dbReference>
<dbReference type="Gene3D" id="1.25.40.10">
    <property type="entry name" value="Tetratricopeptide repeat domain"/>
    <property type="match status" value="1"/>
</dbReference>
<protein>
    <recommendedName>
        <fullName evidence="2">Sulfatase-modifying factor enzyme-like domain-containing protein</fullName>
    </recommendedName>
</protein>
<feature type="region of interest" description="Disordered" evidence="1">
    <location>
        <begin position="322"/>
        <end position="345"/>
    </location>
</feature>
<organism evidence="3">
    <name type="scientific">marine metagenome</name>
    <dbReference type="NCBI Taxonomy" id="408172"/>
    <lineage>
        <taxon>unclassified sequences</taxon>
        <taxon>metagenomes</taxon>
        <taxon>ecological metagenomes</taxon>
    </lineage>
</organism>
<dbReference type="InterPro" id="IPR051043">
    <property type="entry name" value="Sulfatase_Mod_Factor_Kinase"/>
</dbReference>
<dbReference type="Pfam" id="PF14559">
    <property type="entry name" value="TPR_19"/>
    <property type="match status" value="1"/>
</dbReference>
<dbReference type="SUPFAM" id="SSF56436">
    <property type="entry name" value="C-type lectin-like"/>
    <property type="match status" value="1"/>
</dbReference>
<gene>
    <name evidence="3" type="ORF">METZ01_LOCUS12326</name>
</gene>
<accession>A0A381NXX9</accession>
<evidence type="ECO:0000256" key="1">
    <source>
        <dbReference type="SAM" id="MobiDB-lite"/>
    </source>
</evidence>
<evidence type="ECO:0000313" key="3">
    <source>
        <dbReference type="EMBL" id="SUZ59472.1"/>
    </source>
</evidence>
<dbReference type="InterPro" id="IPR016187">
    <property type="entry name" value="CTDL_fold"/>
</dbReference>
<evidence type="ECO:0000259" key="2">
    <source>
        <dbReference type="Pfam" id="PF03781"/>
    </source>
</evidence>